<dbReference type="InterPro" id="IPR013324">
    <property type="entry name" value="RNA_pol_sigma_r3/r4-like"/>
</dbReference>
<sequence>MSRSTMIPATTPPSLPAPDGLPAASLVGVGASLDETAALRPVVRAAIACVLGERADHPDVEDCTHEALARALEGRSRLRDGEPLRPWVLGIARHVALDVLRRRRRTRRAEAQPAHDAEAQGELLEAVEDPAPGPEERASQSERARRIELALQKLAEPQRRALLAFHVEGLNYQQISRRLDIPLGTVATWIARGRRCLAEALGE</sequence>
<dbReference type="SUPFAM" id="SSF88946">
    <property type="entry name" value="Sigma2 domain of RNA polymerase sigma factors"/>
    <property type="match status" value="1"/>
</dbReference>
<dbReference type="InterPro" id="IPR039425">
    <property type="entry name" value="RNA_pol_sigma-70-like"/>
</dbReference>
<dbReference type="GO" id="GO:0006352">
    <property type="term" value="P:DNA-templated transcription initiation"/>
    <property type="evidence" value="ECO:0007669"/>
    <property type="project" value="InterPro"/>
</dbReference>
<evidence type="ECO:0000256" key="4">
    <source>
        <dbReference type="ARBA" id="ARBA00023125"/>
    </source>
</evidence>
<dbReference type="PANTHER" id="PTHR43133:SF8">
    <property type="entry name" value="RNA POLYMERASE SIGMA FACTOR HI_1459-RELATED"/>
    <property type="match status" value="1"/>
</dbReference>
<keyword evidence="2" id="KW-0805">Transcription regulation</keyword>
<feature type="compositionally biased region" description="Basic and acidic residues" evidence="6">
    <location>
        <begin position="134"/>
        <end position="143"/>
    </location>
</feature>
<dbReference type="Proteomes" id="UP000238348">
    <property type="component" value="Chromosome"/>
</dbReference>
<proteinExistence type="inferred from homology"/>
<evidence type="ECO:0008006" key="11">
    <source>
        <dbReference type="Google" id="ProtNLM"/>
    </source>
</evidence>
<dbReference type="InterPro" id="IPR013325">
    <property type="entry name" value="RNA_pol_sigma_r2"/>
</dbReference>
<keyword evidence="4" id="KW-0238">DNA-binding</keyword>
<feature type="domain" description="RNA polymerase sigma-70 region 2" evidence="7">
    <location>
        <begin position="54"/>
        <end position="106"/>
    </location>
</feature>
<protein>
    <recommendedName>
        <fullName evidence="11">ECF family RNA polymerase sigma factor</fullName>
    </recommendedName>
</protein>
<evidence type="ECO:0000313" key="9">
    <source>
        <dbReference type="EMBL" id="AUX47463.1"/>
    </source>
</evidence>
<evidence type="ECO:0000256" key="3">
    <source>
        <dbReference type="ARBA" id="ARBA00023082"/>
    </source>
</evidence>
<dbReference type="EMBL" id="CP012673">
    <property type="protein sequence ID" value="AUX47463.1"/>
    <property type="molecule type" value="Genomic_DNA"/>
</dbReference>
<organism evidence="9 10">
    <name type="scientific">Sorangium cellulosum</name>
    <name type="common">Polyangium cellulosum</name>
    <dbReference type="NCBI Taxonomy" id="56"/>
    <lineage>
        <taxon>Bacteria</taxon>
        <taxon>Pseudomonadati</taxon>
        <taxon>Myxococcota</taxon>
        <taxon>Polyangia</taxon>
        <taxon>Polyangiales</taxon>
        <taxon>Polyangiaceae</taxon>
        <taxon>Sorangium</taxon>
    </lineage>
</organism>
<accession>A0A2L0F7F4</accession>
<keyword evidence="5" id="KW-0804">Transcription</keyword>
<name>A0A2L0F7F4_SORCE</name>
<dbReference type="Gene3D" id="1.10.10.10">
    <property type="entry name" value="Winged helix-like DNA-binding domain superfamily/Winged helix DNA-binding domain"/>
    <property type="match status" value="1"/>
</dbReference>
<dbReference type="Pfam" id="PF08281">
    <property type="entry name" value="Sigma70_r4_2"/>
    <property type="match status" value="1"/>
</dbReference>
<reference evidence="9 10" key="1">
    <citation type="submission" date="2015-09" db="EMBL/GenBank/DDBJ databases">
        <title>Sorangium comparison.</title>
        <authorList>
            <person name="Zaburannyi N."/>
            <person name="Bunk B."/>
            <person name="Overmann J."/>
            <person name="Mueller R."/>
        </authorList>
    </citation>
    <scope>NUCLEOTIDE SEQUENCE [LARGE SCALE GENOMIC DNA]</scope>
    <source>
        <strain evidence="9 10">So ce26</strain>
    </source>
</reference>
<evidence type="ECO:0000256" key="5">
    <source>
        <dbReference type="ARBA" id="ARBA00023163"/>
    </source>
</evidence>
<dbReference type="PANTHER" id="PTHR43133">
    <property type="entry name" value="RNA POLYMERASE ECF-TYPE SIGMA FACTO"/>
    <property type="match status" value="1"/>
</dbReference>
<keyword evidence="3" id="KW-0731">Sigma factor</keyword>
<evidence type="ECO:0000256" key="1">
    <source>
        <dbReference type="ARBA" id="ARBA00010641"/>
    </source>
</evidence>
<feature type="region of interest" description="Disordered" evidence="6">
    <location>
        <begin position="104"/>
        <end position="143"/>
    </location>
</feature>
<dbReference type="CDD" id="cd06171">
    <property type="entry name" value="Sigma70_r4"/>
    <property type="match status" value="1"/>
</dbReference>
<dbReference type="GO" id="GO:0003677">
    <property type="term" value="F:DNA binding"/>
    <property type="evidence" value="ECO:0007669"/>
    <property type="project" value="UniProtKB-KW"/>
</dbReference>
<evidence type="ECO:0000256" key="6">
    <source>
        <dbReference type="SAM" id="MobiDB-lite"/>
    </source>
</evidence>
<dbReference type="SUPFAM" id="SSF88659">
    <property type="entry name" value="Sigma3 and sigma4 domains of RNA polymerase sigma factors"/>
    <property type="match status" value="1"/>
</dbReference>
<dbReference type="InterPro" id="IPR007627">
    <property type="entry name" value="RNA_pol_sigma70_r2"/>
</dbReference>
<evidence type="ECO:0000256" key="2">
    <source>
        <dbReference type="ARBA" id="ARBA00023015"/>
    </source>
</evidence>
<dbReference type="GO" id="GO:0016987">
    <property type="term" value="F:sigma factor activity"/>
    <property type="evidence" value="ECO:0007669"/>
    <property type="project" value="UniProtKB-KW"/>
</dbReference>
<dbReference type="AlphaFoldDB" id="A0A2L0F7F4"/>
<dbReference type="Gene3D" id="1.10.1740.10">
    <property type="match status" value="1"/>
</dbReference>
<dbReference type="NCBIfam" id="TIGR02937">
    <property type="entry name" value="sigma70-ECF"/>
    <property type="match status" value="1"/>
</dbReference>
<evidence type="ECO:0000313" key="10">
    <source>
        <dbReference type="Proteomes" id="UP000238348"/>
    </source>
</evidence>
<dbReference type="Pfam" id="PF04542">
    <property type="entry name" value="Sigma70_r2"/>
    <property type="match status" value="1"/>
</dbReference>
<dbReference type="InterPro" id="IPR036388">
    <property type="entry name" value="WH-like_DNA-bd_sf"/>
</dbReference>
<feature type="compositionally biased region" description="Basic and acidic residues" evidence="6">
    <location>
        <begin position="108"/>
        <end position="118"/>
    </location>
</feature>
<feature type="domain" description="RNA polymerase sigma factor 70 region 4 type 2" evidence="8">
    <location>
        <begin position="145"/>
        <end position="197"/>
    </location>
</feature>
<evidence type="ECO:0000259" key="8">
    <source>
        <dbReference type="Pfam" id="PF08281"/>
    </source>
</evidence>
<dbReference type="InterPro" id="IPR014284">
    <property type="entry name" value="RNA_pol_sigma-70_dom"/>
</dbReference>
<comment type="similarity">
    <text evidence="1">Belongs to the sigma-70 factor family. ECF subfamily.</text>
</comment>
<gene>
    <name evidence="9" type="ORF">SOCE26_089840</name>
</gene>
<evidence type="ECO:0000259" key="7">
    <source>
        <dbReference type="Pfam" id="PF04542"/>
    </source>
</evidence>
<dbReference type="InterPro" id="IPR013249">
    <property type="entry name" value="RNA_pol_sigma70_r4_t2"/>
</dbReference>